<sequence>MHMLQHVYRSKNFTKPNQYIKCFHNPERVVTLHNHFPLACLGAGCTSYPIETEDAQLQHYRADCVRSLKKTCVEYRENSVIDTTIWRYRDKLIGRVTDTLKTLGFFGPR</sequence>
<keyword evidence="8" id="KW-1185">Reference proteome</keyword>
<dbReference type="AlphaFoldDB" id="A0A0J7KV67"/>
<keyword evidence="3 6" id="KW-0328">Glycosyltransferase</keyword>
<proteinExistence type="inferred from homology"/>
<protein>
    <recommendedName>
        <fullName evidence="6">Glycosyltransferase family 92 protein</fullName>
        <ecNumber evidence="6">2.4.1.-</ecNumber>
    </recommendedName>
</protein>
<keyword evidence="5" id="KW-0472">Membrane</keyword>
<dbReference type="EMBL" id="LBMM01002917">
    <property type="protein sequence ID" value="KMQ94186.1"/>
    <property type="molecule type" value="Genomic_DNA"/>
</dbReference>
<evidence type="ECO:0000313" key="8">
    <source>
        <dbReference type="Proteomes" id="UP000036403"/>
    </source>
</evidence>
<comment type="similarity">
    <text evidence="2 6">Belongs to the glycosyltransferase 92 family.</text>
</comment>
<evidence type="ECO:0000256" key="6">
    <source>
        <dbReference type="RuleBase" id="RU366017"/>
    </source>
</evidence>
<dbReference type="Pfam" id="PF01697">
    <property type="entry name" value="Glyco_transf_92"/>
    <property type="match status" value="1"/>
</dbReference>
<dbReference type="Proteomes" id="UP000036403">
    <property type="component" value="Unassembled WGS sequence"/>
</dbReference>
<accession>A0A0J7KV67</accession>
<comment type="caution">
    <text evidence="7">The sequence shown here is derived from an EMBL/GenBank/DDBJ whole genome shotgun (WGS) entry which is preliminary data.</text>
</comment>
<gene>
    <name evidence="7" type="ORF">RF55_5674</name>
</gene>
<dbReference type="GO" id="GO:0016757">
    <property type="term" value="F:glycosyltransferase activity"/>
    <property type="evidence" value="ECO:0007669"/>
    <property type="project" value="UniProtKB-UniRule"/>
</dbReference>
<organism evidence="7 8">
    <name type="scientific">Lasius niger</name>
    <name type="common">Black garden ant</name>
    <dbReference type="NCBI Taxonomy" id="67767"/>
    <lineage>
        <taxon>Eukaryota</taxon>
        <taxon>Metazoa</taxon>
        <taxon>Ecdysozoa</taxon>
        <taxon>Arthropoda</taxon>
        <taxon>Hexapoda</taxon>
        <taxon>Insecta</taxon>
        <taxon>Pterygota</taxon>
        <taxon>Neoptera</taxon>
        <taxon>Endopterygota</taxon>
        <taxon>Hymenoptera</taxon>
        <taxon>Apocrita</taxon>
        <taxon>Aculeata</taxon>
        <taxon>Formicoidea</taxon>
        <taxon>Formicidae</taxon>
        <taxon>Formicinae</taxon>
        <taxon>Lasius</taxon>
        <taxon>Lasius</taxon>
    </lineage>
</organism>
<dbReference type="InterPro" id="IPR008166">
    <property type="entry name" value="Glyco_transf_92"/>
</dbReference>
<dbReference type="OrthoDB" id="2017643at2759"/>
<name>A0A0J7KV67_LASNI</name>
<keyword evidence="4 6" id="KW-0808">Transferase</keyword>
<evidence type="ECO:0000256" key="4">
    <source>
        <dbReference type="ARBA" id="ARBA00022679"/>
    </source>
</evidence>
<dbReference type="PaxDb" id="67767-A0A0J7KV67"/>
<dbReference type="STRING" id="67767.A0A0J7KV67"/>
<reference evidence="7 8" key="1">
    <citation type="submission" date="2015-04" db="EMBL/GenBank/DDBJ databases">
        <title>Lasius niger genome sequencing.</title>
        <authorList>
            <person name="Konorov E.A."/>
            <person name="Nikitin M.A."/>
            <person name="Kirill M.V."/>
            <person name="Chang P."/>
        </authorList>
    </citation>
    <scope>NUCLEOTIDE SEQUENCE [LARGE SCALE GENOMIC DNA]</scope>
    <source>
        <tissue evidence="7">Whole</tissue>
    </source>
</reference>
<evidence type="ECO:0000256" key="1">
    <source>
        <dbReference type="ARBA" id="ARBA00004370"/>
    </source>
</evidence>
<evidence type="ECO:0000256" key="5">
    <source>
        <dbReference type="ARBA" id="ARBA00023136"/>
    </source>
</evidence>
<evidence type="ECO:0000256" key="3">
    <source>
        <dbReference type="ARBA" id="ARBA00022676"/>
    </source>
</evidence>
<dbReference type="GO" id="GO:0016020">
    <property type="term" value="C:membrane"/>
    <property type="evidence" value="ECO:0007669"/>
    <property type="project" value="UniProtKB-SubCell"/>
</dbReference>
<dbReference type="EC" id="2.4.1.-" evidence="6"/>
<evidence type="ECO:0000256" key="2">
    <source>
        <dbReference type="ARBA" id="ARBA00007647"/>
    </source>
</evidence>
<comment type="subcellular location">
    <subcellularLocation>
        <location evidence="1">Membrane</location>
    </subcellularLocation>
</comment>
<evidence type="ECO:0000313" key="7">
    <source>
        <dbReference type="EMBL" id="KMQ94186.1"/>
    </source>
</evidence>